<dbReference type="PANTHER" id="PTHR32091:SF4">
    <property type="entry name" value="OS07G0546100 PROTEIN"/>
    <property type="match status" value="1"/>
</dbReference>
<feature type="region of interest" description="Disordered" evidence="1">
    <location>
        <begin position="51"/>
        <end position="101"/>
    </location>
</feature>
<dbReference type="EMBL" id="QGNW01000413">
    <property type="protein sequence ID" value="RVW72477.1"/>
    <property type="molecule type" value="Genomic_DNA"/>
</dbReference>
<feature type="region of interest" description="Disordered" evidence="1">
    <location>
        <begin position="117"/>
        <end position="206"/>
    </location>
</feature>
<accession>A0A438GJW0</accession>
<dbReference type="Proteomes" id="UP000288805">
    <property type="component" value="Unassembled WGS sequence"/>
</dbReference>
<comment type="caution">
    <text evidence="2">The sequence shown here is derived from an EMBL/GenBank/DDBJ whole genome shotgun (WGS) entry which is preliminary data.</text>
</comment>
<proteinExistence type="predicted"/>
<dbReference type="InterPro" id="IPR010433">
    <property type="entry name" value="EIF-4B_pln"/>
</dbReference>
<sequence length="214" mass="24334">MSSATDAGKQCLVALVQGNWYMSEIVLFLHSEVLKERGIDDLATCNVNLRHTPNRANDSPKVEASWDHSVPAARHSKGTSTHTSERRLGRDLDRKDQWMETAKPDIQRKSWWNENWRNNSREAERQPQQRDHRSKPATRHNPIQQPNHPEPNGSVTHRGKVSSALELAQAYSRSASTPNTDDQFSSQTASPGRNQVPFSRLTDNSRHHIKINGY</sequence>
<dbReference type="PANTHER" id="PTHR32091">
    <property type="entry name" value="EUKARYOTIC TRANSLATION INITIATION FACTOR 4B"/>
    <property type="match status" value="1"/>
</dbReference>
<evidence type="ECO:0000256" key="1">
    <source>
        <dbReference type="SAM" id="MobiDB-lite"/>
    </source>
</evidence>
<feature type="compositionally biased region" description="Basic and acidic residues" evidence="1">
    <location>
        <begin position="83"/>
        <end position="101"/>
    </location>
</feature>
<feature type="compositionally biased region" description="Polar residues" evidence="1">
    <location>
        <begin position="171"/>
        <end position="197"/>
    </location>
</feature>
<organism evidence="2 3">
    <name type="scientific">Vitis vinifera</name>
    <name type="common">Grape</name>
    <dbReference type="NCBI Taxonomy" id="29760"/>
    <lineage>
        <taxon>Eukaryota</taxon>
        <taxon>Viridiplantae</taxon>
        <taxon>Streptophyta</taxon>
        <taxon>Embryophyta</taxon>
        <taxon>Tracheophyta</taxon>
        <taxon>Spermatophyta</taxon>
        <taxon>Magnoliopsida</taxon>
        <taxon>eudicotyledons</taxon>
        <taxon>Gunneridae</taxon>
        <taxon>Pentapetalae</taxon>
        <taxon>rosids</taxon>
        <taxon>Vitales</taxon>
        <taxon>Vitaceae</taxon>
        <taxon>Viteae</taxon>
        <taxon>Vitis</taxon>
    </lineage>
</organism>
<gene>
    <name evidence="2" type="ORF">CK203_053217</name>
</gene>
<feature type="compositionally biased region" description="Basic and acidic residues" evidence="1">
    <location>
        <begin position="119"/>
        <end position="131"/>
    </location>
</feature>
<evidence type="ECO:0000313" key="3">
    <source>
        <dbReference type="Proteomes" id="UP000288805"/>
    </source>
</evidence>
<protein>
    <submittedName>
        <fullName evidence="2">Uncharacterized protein</fullName>
    </submittedName>
</protein>
<evidence type="ECO:0000313" key="2">
    <source>
        <dbReference type="EMBL" id="RVW72477.1"/>
    </source>
</evidence>
<reference evidence="2 3" key="1">
    <citation type="journal article" date="2018" name="PLoS Genet.">
        <title>Population sequencing reveals clonal diversity and ancestral inbreeding in the grapevine cultivar Chardonnay.</title>
        <authorList>
            <person name="Roach M.J."/>
            <person name="Johnson D.L."/>
            <person name="Bohlmann J."/>
            <person name="van Vuuren H.J."/>
            <person name="Jones S.J."/>
            <person name="Pretorius I.S."/>
            <person name="Schmidt S.A."/>
            <person name="Borneman A.R."/>
        </authorList>
    </citation>
    <scope>NUCLEOTIDE SEQUENCE [LARGE SCALE GENOMIC DNA]</scope>
    <source>
        <strain evidence="3">cv. Chardonnay</strain>
        <tissue evidence="2">Leaf</tissue>
    </source>
</reference>
<dbReference type="AlphaFoldDB" id="A0A438GJW0"/>
<name>A0A438GJW0_VITVI</name>
<dbReference type="GO" id="GO:0003743">
    <property type="term" value="F:translation initiation factor activity"/>
    <property type="evidence" value="ECO:0007669"/>
    <property type="project" value="InterPro"/>
</dbReference>